<comment type="caution">
    <text evidence="6">The sequence shown here is derived from an EMBL/GenBank/DDBJ whole genome shotgun (WGS) entry which is preliminary data.</text>
</comment>
<dbReference type="PROSITE" id="PS50888">
    <property type="entry name" value="BHLH"/>
    <property type="match status" value="1"/>
</dbReference>
<dbReference type="OrthoDB" id="752507at2759"/>
<evidence type="ECO:0000256" key="4">
    <source>
        <dbReference type="SAM" id="MobiDB-lite"/>
    </source>
</evidence>
<dbReference type="GO" id="GO:0000981">
    <property type="term" value="F:DNA-binding transcription factor activity, RNA polymerase II-specific"/>
    <property type="evidence" value="ECO:0007669"/>
    <property type="project" value="TreeGrafter"/>
</dbReference>
<comment type="similarity">
    <text evidence="1">Belongs to the bHLH protein family.</text>
</comment>
<dbReference type="GO" id="GO:0090575">
    <property type="term" value="C:RNA polymerase II transcription regulator complex"/>
    <property type="evidence" value="ECO:0007669"/>
    <property type="project" value="TreeGrafter"/>
</dbReference>
<proteinExistence type="inferred from homology"/>
<dbReference type="GO" id="GO:0046983">
    <property type="term" value="F:protein dimerization activity"/>
    <property type="evidence" value="ECO:0007669"/>
    <property type="project" value="InterPro"/>
</dbReference>
<dbReference type="PANTHER" id="PTHR13935:SF46">
    <property type="entry name" value="TRANSCRIPTION FACTOR BHLH167-RELATED"/>
    <property type="match status" value="1"/>
</dbReference>
<evidence type="ECO:0000256" key="3">
    <source>
        <dbReference type="ARBA" id="ARBA00023163"/>
    </source>
</evidence>
<protein>
    <recommendedName>
        <fullName evidence="5">BHLH domain-containing protein</fullName>
    </recommendedName>
</protein>
<dbReference type="InterPro" id="IPR036638">
    <property type="entry name" value="HLH_DNA-bd_sf"/>
</dbReference>
<feature type="region of interest" description="Disordered" evidence="4">
    <location>
        <begin position="202"/>
        <end position="224"/>
    </location>
</feature>
<name>A0A9D5HS10_9LILI</name>
<dbReference type="EMBL" id="JAGGNH010000001">
    <property type="protein sequence ID" value="KAJ0987225.1"/>
    <property type="molecule type" value="Genomic_DNA"/>
</dbReference>
<reference evidence="6" key="2">
    <citation type="journal article" date="2022" name="Hortic Res">
        <title>The genome of Dioscorea zingiberensis sheds light on the biosynthesis, origin and evolution of the medicinally important diosgenin saponins.</title>
        <authorList>
            <person name="Li Y."/>
            <person name="Tan C."/>
            <person name="Li Z."/>
            <person name="Guo J."/>
            <person name="Li S."/>
            <person name="Chen X."/>
            <person name="Wang C."/>
            <person name="Dai X."/>
            <person name="Yang H."/>
            <person name="Song W."/>
            <person name="Hou L."/>
            <person name="Xu J."/>
            <person name="Tong Z."/>
            <person name="Xu A."/>
            <person name="Yuan X."/>
            <person name="Wang W."/>
            <person name="Yang Q."/>
            <person name="Chen L."/>
            <person name="Sun Z."/>
            <person name="Wang K."/>
            <person name="Pan B."/>
            <person name="Chen J."/>
            <person name="Bao Y."/>
            <person name="Liu F."/>
            <person name="Qi X."/>
            <person name="Gang D.R."/>
            <person name="Wen J."/>
            <person name="Li J."/>
        </authorList>
    </citation>
    <scope>NUCLEOTIDE SEQUENCE</scope>
    <source>
        <strain evidence="6">Dzin_1.0</strain>
    </source>
</reference>
<accession>A0A9D5HS10</accession>
<sequence>MEGGNDSGRARKAEKLERKIIEKNRRILMKDLLFQLSSIIPNTQYHNESGQQGVLLDEATTYIKKLKERVETLELQKKHRTNYMNNGKVTIFQVRCLDACMDIVIMIRLMNKSFKLGEVMCILEEEGAEVVHANFSNMEDMTSLACPSEPASLAGRVVGQRGKSVDTVLEKERRQVGGGQADDREVRRVGELFEGEFDNKRRAPTEVQEPRDGARAMESKSRTNMRVEKNHAVVRRMVVNTEAQQENMTMSSKGGNGSVFQKKKMFYGLEEMKNVIIP</sequence>
<dbReference type="InterPro" id="IPR015660">
    <property type="entry name" value="MASH1/Ascl1a-like"/>
</dbReference>
<keyword evidence="2" id="KW-0805">Transcription regulation</keyword>
<evidence type="ECO:0000259" key="5">
    <source>
        <dbReference type="PROSITE" id="PS50888"/>
    </source>
</evidence>
<dbReference type="SMART" id="SM00353">
    <property type="entry name" value="HLH"/>
    <property type="match status" value="1"/>
</dbReference>
<dbReference type="SUPFAM" id="SSF47459">
    <property type="entry name" value="HLH, helix-loop-helix DNA-binding domain"/>
    <property type="match status" value="1"/>
</dbReference>
<gene>
    <name evidence="6" type="ORF">J5N97_005581</name>
</gene>
<evidence type="ECO:0000256" key="1">
    <source>
        <dbReference type="ARBA" id="ARBA00005510"/>
    </source>
</evidence>
<dbReference type="Gene3D" id="4.10.280.10">
    <property type="entry name" value="Helix-loop-helix DNA-binding domain"/>
    <property type="match status" value="1"/>
</dbReference>
<dbReference type="Pfam" id="PF00010">
    <property type="entry name" value="HLH"/>
    <property type="match status" value="1"/>
</dbReference>
<reference evidence="6" key="1">
    <citation type="submission" date="2021-03" db="EMBL/GenBank/DDBJ databases">
        <authorList>
            <person name="Li Z."/>
            <person name="Yang C."/>
        </authorList>
    </citation>
    <scope>NUCLEOTIDE SEQUENCE</scope>
    <source>
        <strain evidence="6">Dzin_1.0</strain>
        <tissue evidence="6">Leaf</tissue>
    </source>
</reference>
<evidence type="ECO:0000313" key="7">
    <source>
        <dbReference type="Proteomes" id="UP001085076"/>
    </source>
</evidence>
<dbReference type="PANTHER" id="PTHR13935">
    <property type="entry name" value="ACHAETE-SCUTE TRANSCRIPTION FACTOR-RELATED"/>
    <property type="match status" value="1"/>
</dbReference>
<feature type="domain" description="BHLH" evidence="5">
    <location>
        <begin position="13"/>
        <end position="66"/>
    </location>
</feature>
<dbReference type="Proteomes" id="UP001085076">
    <property type="component" value="Miscellaneous, Linkage group lg01"/>
</dbReference>
<keyword evidence="3" id="KW-0804">Transcription</keyword>
<dbReference type="GO" id="GO:0000977">
    <property type="term" value="F:RNA polymerase II transcription regulatory region sequence-specific DNA binding"/>
    <property type="evidence" value="ECO:0007669"/>
    <property type="project" value="TreeGrafter"/>
</dbReference>
<organism evidence="6 7">
    <name type="scientific">Dioscorea zingiberensis</name>
    <dbReference type="NCBI Taxonomy" id="325984"/>
    <lineage>
        <taxon>Eukaryota</taxon>
        <taxon>Viridiplantae</taxon>
        <taxon>Streptophyta</taxon>
        <taxon>Embryophyta</taxon>
        <taxon>Tracheophyta</taxon>
        <taxon>Spermatophyta</taxon>
        <taxon>Magnoliopsida</taxon>
        <taxon>Liliopsida</taxon>
        <taxon>Dioscoreales</taxon>
        <taxon>Dioscoreaceae</taxon>
        <taxon>Dioscorea</taxon>
    </lineage>
</organism>
<dbReference type="InterPro" id="IPR011598">
    <property type="entry name" value="bHLH_dom"/>
</dbReference>
<dbReference type="AlphaFoldDB" id="A0A9D5HS10"/>
<evidence type="ECO:0000313" key="6">
    <source>
        <dbReference type="EMBL" id="KAJ0987225.1"/>
    </source>
</evidence>
<keyword evidence="7" id="KW-1185">Reference proteome</keyword>
<evidence type="ECO:0000256" key="2">
    <source>
        <dbReference type="ARBA" id="ARBA00023015"/>
    </source>
</evidence>